<evidence type="ECO:0000313" key="3">
    <source>
        <dbReference type="Proteomes" id="UP000199093"/>
    </source>
</evidence>
<feature type="transmembrane region" description="Helical" evidence="1">
    <location>
        <begin position="227"/>
        <end position="248"/>
    </location>
</feature>
<dbReference type="AlphaFoldDB" id="A0A1G8IVF4"/>
<dbReference type="Proteomes" id="UP000199093">
    <property type="component" value="Unassembled WGS sequence"/>
</dbReference>
<keyword evidence="1" id="KW-0472">Membrane</keyword>
<dbReference type="OrthoDB" id="9815212at2"/>
<dbReference type="EMBL" id="FNEJ01000002">
    <property type="protein sequence ID" value="SDI22974.1"/>
    <property type="molecule type" value="Genomic_DNA"/>
</dbReference>
<evidence type="ECO:0000256" key="1">
    <source>
        <dbReference type="SAM" id="Phobius"/>
    </source>
</evidence>
<dbReference type="Pfam" id="PF09608">
    <property type="entry name" value="Alph_Pro_TM"/>
    <property type="match status" value="1"/>
</dbReference>
<evidence type="ECO:0008006" key="4">
    <source>
        <dbReference type="Google" id="ProtNLM"/>
    </source>
</evidence>
<protein>
    <recommendedName>
        <fullName evidence="4">Transmembrane protein (Alph_Pro_TM)</fullName>
    </recommendedName>
</protein>
<keyword evidence="1" id="KW-1133">Transmembrane helix</keyword>
<reference evidence="2 3" key="1">
    <citation type="submission" date="2016-10" db="EMBL/GenBank/DDBJ databases">
        <authorList>
            <person name="de Groot N.N."/>
        </authorList>
    </citation>
    <scope>NUCLEOTIDE SEQUENCE [LARGE SCALE GENOMIC DNA]</scope>
    <source>
        <strain evidence="2 3">DSM 26424</strain>
    </source>
</reference>
<keyword evidence="1" id="KW-0812">Transmembrane</keyword>
<accession>A0A1G8IVF4</accession>
<dbReference type="InterPro" id="IPR019088">
    <property type="entry name" value="CHP02186-rel_TM"/>
</dbReference>
<name>A0A1G8IVF4_9RHOB</name>
<dbReference type="RefSeq" id="WP_089843414.1">
    <property type="nucleotide sequence ID" value="NZ_FNEJ01000002.1"/>
</dbReference>
<gene>
    <name evidence="2" type="ORF">SAMN04487993_1002152</name>
</gene>
<keyword evidence="3" id="KW-1185">Reference proteome</keyword>
<sequence length="254" mass="27633">MRGLALILALLLAALPLRAEEVVMGLSRNTVAITADFDGSEVLIFGAVKREVPILPEPPLQVIVTVEGPLEPVTVWRKARRMGIWVNSEAVEVDSAPGFYAVATSAPWSDVISAVEDLRHEVSIPRAIRSVGAPMEIMDSQSFTEALIRIREAEGLYRVEENSVELRDSTLFDAAITMPANISEGRYVTRVLLTRGGVVVSEHSSELMVSKVGLERWLFNLSRNMPLVYGLLSLAIAAFAGWGASAAFRAMRSG</sequence>
<organism evidence="2 3">
    <name type="scientific">Salipiger marinus</name>
    <dbReference type="NCBI Taxonomy" id="555512"/>
    <lineage>
        <taxon>Bacteria</taxon>
        <taxon>Pseudomonadati</taxon>
        <taxon>Pseudomonadota</taxon>
        <taxon>Alphaproteobacteria</taxon>
        <taxon>Rhodobacterales</taxon>
        <taxon>Roseobacteraceae</taxon>
        <taxon>Salipiger</taxon>
    </lineage>
</organism>
<dbReference type="STRING" id="555512.SAMN04487993_1002152"/>
<proteinExistence type="predicted"/>
<evidence type="ECO:0000313" key="2">
    <source>
        <dbReference type="EMBL" id="SDI22974.1"/>
    </source>
</evidence>